<protein>
    <submittedName>
        <fullName evidence="6">Alpha-mannosidase</fullName>
    </submittedName>
</protein>
<keyword evidence="3" id="KW-0378">Hydrolase</keyword>
<dbReference type="Gene3D" id="3.20.110.10">
    <property type="entry name" value="Glycoside hydrolase 38, N terminal domain"/>
    <property type="match status" value="1"/>
</dbReference>
<dbReference type="Pfam" id="PF09261">
    <property type="entry name" value="Alpha-mann_mid"/>
    <property type="match status" value="1"/>
</dbReference>
<dbReference type="AlphaFoldDB" id="A0A1H3KN96"/>
<evidence type="ECO:0000256" key="1">
    <source>
        <dbReference type="ARBA" id="ARBA00009792"/>
    </source>
</evidence>
<dbReference type="InterPro" id="IPR027291">
    <property type="entry name" value="Glyco_hydro_38_N_sf"/>
</dbReference>
<dbReference type="InterPro" id="IPR015341">
    <property type="entry name" value="Glyco_hydro_38_cen"/>
</dbReference>
<dbReference type="CDD" id="cd10789">
    <property type="entry name" value="GH38N_AMII_ER_cytosolic"/>
    <property type="match status" value="1"/>
</dbReference>
<keyword evidence="2" id="KW-0479">Metal-binding</keyword>
<accession>A0A1H3KN96</accession>
<sequence length="1034" mass="113034">MHDDRSILEGRLARVLRDRLRPAAARVLAPLELTAWHVEGGGGEPVPPADALSPAVAALYAPFAVGEAWGPAWGTTWFRLRARVPDAAHHRPGHRLELVVDLGWRNDSSGFQAEGLVYRPDGVTVKGLNPRNQWIPVTGEPGAEIDLYLEAAANPQVFDRDDRAFWPTDLGEKSTAGAEPRYRLRRADLVVIDETVEALVTDLEFLGELMAALPEGDTRRWTVLRAVDRALDLIDPDDVAGTAAAARAALAGVLGAPAAASAHRVSAVGHAHIDSAWLWPIRETVRKVARTTANVLNLMESRPELVFAMSSAQQWQWLRDDRPELFERLRARALEGRVVPVGGMWVESDTTMVGGEAMVRQFLEGTRFFEAELGIRSRVVWLPDSFGYSAALPQIVRLAGFEYFLTQKISWNQVNVFPHHTFSWVGIDGTEVFTHFPPADTYNGDVSPAELLHAASNYREKGSGSRSLLPFGFGDGGGGPVREMLDRAQRSADVEGLPRVRIETPEEFFDTARAELPSPARWFGELYLELHRGTLTSQAAMKRGNRRSEHLLREAELWAATAAVRTGLPYPVAALREAWQTVLLQQFHDILPGSSIAWVHREARERYAEVAAVLEGVIATSLEALANETPEEQIDGAHPGSTPVVFNPRPHAVDGVPAGGAAVPQRAHDDARVSAASDAWGWILENDLVRVRIDASGSIVSVVTLADGREAIAPGGRANLLQLHDDKPVQWDAWDLDSYYRNTVRDLDLLDGVELDGGSPQAPGAHATVRVRRSFGASTVEQEITLRAGSADIELVTRLDWQEREKILKLAFPIDVHAERARFETQFGHLARPIHENTSWDAARFEVAAHRWVHLGEPIGVALANDATYGHEVRRVARAGGGMAAVVRVSLLRAPLYPDPETDLGRHEFRHTLVPSATIADAVRAGYDLNLPLRAVGSAAIAPLVALAGDETLRIEAVKLADDGSGDVIVRLYESLGTGGRARVVPGFAAMGMSEQDLLERPIGGLTLDREPALEGDYVTLRPFQIVTLRIGRA</sequence>
<dbReference type="Pfam" id="PF07748">
    <property type="entry name" value="Glyco_hydro_38C"/>
    <property type="match status" value="1"/>
</dbReference>
<dbReference type="SMART" id="SM00872">
    <property type="entry name" value="Alpha-mann_mid"/>
    <property type="match status" value="1"/>
</dbReference>
<dbReference type="GO" id="GO:0004559">
    <property type="term" value="F:alpha-mannosidase activity"/>
    <property type="evidence" value="ECO:0007669"/>
    <property type="project" value="InterPro"/>
</dbReference>
<dbReference type="Pfam" id="PF01074">
    <property type="entry name" value="Glyco_hydro_38N"/>
    <property type="match status" value="1"/>
</dbReference>
<dbReference type="PANTHER" id="PTHR46017:SF1">
    <property type="entry name" value="ALPHA-MANNOSIDASE 2C1"/>
    <property type="match status" value="1"/>
</dbReference>
<dbReference type="SUPFAM" id="SSF74650">
    <property type="entry name" value="Galactose mutarotase-like"/>
    <property type="match status" value="1"/>
</dbReference>
<dbReference type="STRING" id="381665.SAMN05216554_0627"/>
<dbReference type="RefSeq" id="WP_092548590.1">
    <property type="nucleotide sequence ID" value="NZ_FNPZ01000001.1"/>
</dbReference>
<reference evidence="6 7" key="1">
    <citation type="submission" date="2016-10" db="EMBL/GenBank/DDBJ databases">
        <authorList>
            <person name="de Groot N.N."/>
        </authorList>
    </citation>
    <scope>NUCLEOTIDE SEQUENCE [LARGE SCALE GENOMIC DNA]</scope>
    <source>
        <strain evidence="6 7">CGMCC 4.3491</strain>
    </source>
</reference>
<name>A0A1H3KN96_9MICO</name>
<dbReference type="GO" id="GO:0030246">
    <property type="term" value="F:carbohydrate binding"/>
    <property type="evidence" value="ECO:0007669"/>
    <property type="project" value="InterPro"/>
</dbReference>
<dbReference type="SUPFAM" id="SSF88713">
    <property type="entry name" value="Glycoside hydrolase/deacetylase"/>
    <property type="match status" value="1"/>
</dbReference>
<dbReference type="SUPFAM" id="SSF88688">
    <property type="entry name" value="Families 57/38 glycoside transferase middle domain"/>
    <property type="match status" value="1"/>
</dbReference>
<organism evidence="6 7">
    <name type="scientific">Herbiconiux ginsengi</name>
    <dbReference type="NCBI Taxonomy" id="381665"/>
    <lineage>
        <taxon>Bacteria</taxon>
        <taxon>Bacillati</taxon>
        <taxon>Actinomycetota</taxon>
        <taxon>Actinomycetes</taxon>
        <taxon>Micrococcales</taxon>
        <taxon>Microbacteriaceae</taxon>
        <taxon>Herbiconiux</taxon>
    </lineage>
</organism>
<dbReference type="EMBL" id="FNPZ01000001">
    <property type="protein sequence ID" value="SDY53520.1"/>
    <property type="molecule type" value="Genomic_DNA"/>
</dbReference>
<dbReference type="InterPro" id="IPR011682">
    <property type="entry name" value="Glyco_hydro_38_C"/>
</dbReference>
<dbReference type="Gene3D" id="1.20.1270.50">
    <property type="entry name" value="Glycoside hydrolase family 38, central domain"/>
    <property type="match status" value="1"/>
</dbReference>
<evidence type="ECO:0000313" key="7">
    <source>
        <dbReference type="Proteomes" id="UP000198891"/>
    </source>
</evidence>
<dbReference type="Pfam" id="PF22907">
    <property type="entry name" value="Ams1-like_1st"/>
    <property type="match status" value="1"/>
</dbReference>
<evidence type="ECO:0000256" key="2">
    <source>
        <dbReference type="ARBA" id="ARBA00022723"/>
    </source>
</evidence>
<dbReference type="InterPro" id="IPR011013">
    <property type="entry name" value="Gal_mutarotase_sf_dom"/>
</dbReference>
<proteinExistence type="inferred from homology"/>
<dbReference type="InterPro" id="IPR041147">
    <property type="entry name" value="GH38_C"/>
</dbReference>
<gene>
    <name evidence="6" type="ORF">SAMN05216554_0627</name>
</gene>
<evidence type="ECO:0000259" key="5">
    <source>
        <dbReference type="SMART" id="SM00872"/>
    </source>
</evidence>
<dbReference type="Proteomes" id="UP000198891">
    <property type="component" value="Unassembled WGS sequence"/>
</dbReference>
<dbReference type="InterPro" id="IPR054723">
    <property type="entry name" value="Ams1-like_N"/>
</dbReference>
<dbReference type="InterPro" id="IPR011330">
    <property type="entry name" value="Glyco_hydro/deAcase_b/a-brl"/>
</dbReference>
<dbReference type="FunFam" id="3.20.110.10:FF:000002">
    <property type="entry name" value="alpha-mannosidase 2C1 isoform X1"/>
    <property type="match status" value="1"/>
</dbReference>
<dbReference type="OrthoDB" id="9772207at2"/>
<evidence type="ECO:0000256" key="4">
    <source>
        <dbReference type="ARBA" id="ARBA00023295"/>
    </source>
</evidence>
<keyword evidence="7" id="KW-1185">Reference proteome</keyword>
<evidence type="ECO:0000313" key="6">
    <source>
        <dbReference type="EMBL" id="SDY53520.1"/>
    </source>
</evidence>
<feature type="domain" description="Glycoside hydrolase family 38 central" evidence="5">
    <location>
        <begin position="529"/>
        <end position="607"/>
    </location>
</feature>
<evidence type="ECO:0000256" key="3">
    <source>
        <dbReference type="ARBA" id="ARBA00022801"/>
    </source>
</evidence>
<dbReference type="InterPro" id="IPR037094">
    <property type="entry name" value="Glyco_hydro_38_cen_sf"/>
</dbReference>
<dbReference type="Gene3D" id="2.70.98.30">
    <property type="entry name" value="Golgi alpha-mannosidase II, domain 4"/>
    <property type="match status" value="1"/>
</dbReference>
<dbReference type="FunFam" id="1.20.1270.50:FF:000004">
    <property type="entry name" value="alpha-mannosidase 2C1 isoform X1"/>
    <property type="match status" value="1"/>
</dbReference>
<keyword evidence="4" id="KW-0326">Glycosidase</keyword>
<dbReference type="Pfam" id="PF17677">
    <property type="entry name" value="Glyco_hydro38C2"/>
    <property type="match status" value="1"/>
</dbReference>
<dbReference type="GO" id="GO:0046872">
    <property type="term" value="F:metal ion binding"/>
    <property type="evidence" value="ECO:0007669"/>
    <property type="project" value="UniProtKB-KW"/>
</dbReference>
<dbReference type="InterPro" id="IPR000602">
    <property type="entry name" value="Glyco_hydro_38_N"/>
</dbReference>
<dbReference type="GO" id="GO:0009313">
    <property type="term" value="P:oligosaccharide catabolic process"/>
    <property type="evidence" value="ECO:0007669"/>
    <property type="project" value="TreeGrafter"/>
</dbReference>
<dbReference type="GO" id="GO:0006013">
    <property type="term" value="P:mannose metabolic process"/>
    <property type="evidence" value="ECO:0007669"/>
    <property type="project" value="InterPro"/>
</dbReference>
<dbReference type="PANTHER" id="PTHR46017">
    <property type="entry name" value="ALPHA-MANNOSIDASE 2C1"/>
    <property type="match status" value="1"/>
</dbReference>
<comment type="similarity">
    <text evidence="1">Belongs to the glycosyl hydrolase 38 family.</text>
</comment>
<dbReference type="InterPro" id="IPR028995">
    <property type="entry name" value="Glyco_hydro_57/38_cen_sf"/>
</dbReference>